<gene>
    <name evidence="2" type="ORF">K8V90_01335</name>
</gene>
<dbReference type="Proteomes" id="UP000776700">
    <property type="component" value="Unassembled WGS sequence"/>
</dbReference>
<dbReference type="AlphaFoldDB" id="A0A921SYM2"/>
<protein>
    <recommendedName>
        <fullName evidence="1">Nuclease associated modular domain-containing protein</fullName>
    </recommendedName>
</protein>
<name>A0A921SYM2_9FIRM</name>
<feature type="domain" description="Nuclease associated modular" evidence="1">
    <location>
        <begin position="164"/>
        <end position="194"/>
    </location>
</feature>
<proteinExistence type="predicted"/>
<evidence type="ECO:0000313" key="2">
    <source>
        <dbReference type="EMBL" id="HJG95726.1"/>
    </source>
</evidence>
<dbReference type="InterPro" id="IPR003611">
    <property type="entry name" value="NUMOD3"/>
</dbReference>
<dbReference type="Pfam" id="PF07460">
    <property type="entry name" value="NUMOD3"/>
    <property type="match status" value="1"/>
</dbReference>
<reference evidence="2" key="1">
    <citation type="journal article" date="2021" name="PeerJ">
        <title>Extensive microbial diversity within the chicken gut microbiome revealed by metagenomics and culture.</title>
        <authorList>
            <person name="Gilroy R."/>
            <person name="Ravi A."/>
            <person name="Getino M."/>
            <person name="Pursley I."/>
            <person name="Horton D.L."/>
            <person name="Alikhan N.F."/>
            <person name="Baker D."/>
            <person name="Gharbi K."/>
            <person name="Hall N."/>
            <person name="Watson M."/>
            <person name="Adriaenssens E.M."/>
            <person name="Foster-Nyarko E."/>
            <person name="Jarju S."/>
            <person name="Secka A."/>
            <person name="Antonio M."/>
            <person name="Oren A."/>
            <person name="Chaudhuri R.R."/>
            <person name="La Ragione R."/>
            <person name="Hildebrand F."/>
            <person name="Pallen M.J."/>
        </authorList>
    </citation>
    <scope>NUCLEOTIDE SEQUENCE</scope>
    <source>
        <strain evidence="2">1277</strain>
    </source>
</reference>
<dbReference type="GO" id="GO:0003677">
    <property type="term" value="F:DNA binding"/>
    <property type="evidence" value="ECO:0007669"/>
    <property type="project" value="InterPro"/>
</dbReference>
<sequence>MNKEYYVYEWFIEDTNEVIYVGKGKGNRAGKIKNNKFFKDMYNTHKCNYRIVKDCMSESDAFNYEKFLIKHYRKNFPNYRLTNVTDGGEGISGWKSSEDFKRKQHEIQKKLWENKEYRERIIGIRRDENGVYKSKEFREKISSIVKKENNPNYRNYWSDEQKNNMRKKMLGRYEGKNNPNYGNKWSDEQKARLSEIRRNPKYNNENHGMAKRVVCMET</sequence>
<comment type="caution">
    <text evidence="2">The sequence shown here is derived from an EMBL/GenBank/DDBJ whole genome shotgun (WGS) entry which is preliminary data.</text>
</comment>
<feature type="non-terminal residue" evidence="2">
    <location>
        <position position="218"/>
    </location>
</feature>
<reference evidence="2" key="2">
    <citation type="submission" date="2021-09" db="EMBL/GenBank/DDBJ databases">
        <authorList>
            <person name="Gilroy R."/>
        </authorList>
    </citation>
    <scope>NUCLEOTIDE SEQUENCE</scope>
    <source>
        <strain evidence="2">1277</strain>
    </source>
</reference>
<accession>A0A921SYM2</accession>
<organism evidence="2 3">
    <name type="scientific">Romboutsia timonensis</name>
    <dbReference type="NCBI Taxonomy" id="1776391"/>
    <lineage>
        <taxon>Bacteria</taxon>
        <taxon>Bacillati</taxon>
        <taxon>Bacillota</taxon>
        <taxon>Clostridia</taxon>
        <taxon>Peptostreptococcales</taxon>
        <taxon>Peptostreptococcaceae</taxon>
        <taxon>Romboutsia</taxon>
    </lineage>
</organism>
<dbReference type="EMBL" id="DYUB01000049">
    <property type="protein sequence ID" value="HJG95726.1"/>
    <property type="molecule type" value="Genomic_DNA"/>
</dbReference>
<evidence type="ECO:0000313" key="3">
    <source>
        <dbReference type="Proteomes" id="UP000776700"/>
    </source>
</evidence>
<dbReference type="SUPFAM" id="SSF64496">
    <property type="entry name" value="DNA-binding domain of intron-encoded endonucleases"/>
    <property type="match status" value="1"/>
</dbReference>
<evidence type="ECO:0000259" key="1">
    <source>
        <dbReference type="Pfam" id="PF07460"/>
    </source>
</evidence>